<comment type="caution">
    <text evidence="1">The sequence shown here is derived from an EMBL/GenBank/DDBJ whole genome shotgun (WGS) entry which is preliminary data.</text>
</comment>
<gene>
    <name evidence="1" type="ORF">HPB47_019476</name>
</gene>
<proteinExistence type="predicted"/>
<dbReference type="Proteomes" id="UP000805193">
    <property type="component" value="Unassembled WGS sequence"/>
</dbReference>
<protein>
    <submittedName>
        <fullName evidence="1">Uncharacterized protein</fullName>
    </submittedName>
</protein>
<keyword evidence="2" id="KW-1185">Reference proteome</keyword>
<reference evidence="1 2" key="1">
    <citation type="journal article" date="2020" name="Cell">
        <title>Large-Scale Comparative Analyses of Tick Genomes Elucidate Their Genetic Diversity and Vector Capacities.</title>
        <authorList>
            <consortium name="Tick Genome and Microbiome Consortium (TIGMIC)"/>
            <person name="Jia N."/>
            <person name="Wang J."/>
            <person name="Shi W."/>
            <person name="Du L."/>
            <person name="Sun Y."/>
            <person name="Zhan W."/>
            <person name="Jiang J.F."/>
            <person name="Wang Q."/>
            <person name="Zhang B."/>
            <person name="Ji P."/>
            <person name="Bell-Sakyi L."/>
            <person name="Cui X.M."/>
            <person name="Yuan T.T."/>
            <person name="Jiang B.G."/>
            <person name="Yang W.F."/>
            <person name="Lam T.T."/>
            <person name="Chang Q.C."/>
            <person name="Ding S.J."/>
            <person name="Wang X.J."/>
            <person name="Zhu J.G."/>
            <person name="Ruan X.D."/>
            <person name="Zhao L."/>
            <person name="Wei J.T."/>
            <person name="Ye R.Z."/>
            <person name="Que T.C."/>
            <person name="Du C.H."/>
            <person name="Zhou Y.H."/>
            <person name="Cheng J.X."/>
            <person name="Dai P.F."/>
            <person name="Guo W.B."/>
            <person name="Han X.H."/>
            <person name="Huang E.J."/>
            <person name="Li L.F."/>
            <person name="Wei W."/>
            <person name="Gao Y.C."/>
            <person name="Liu J.Z."/>
            <person name="Shao H.Z."/>
            <person name="Wang X."/>
            <person name="Wang C.C."/>
            <person name="Yang T.C."/>
            <person name="Huo Q.B."/>
            <person name="Li W."/>
            <person name="Chen H.Y."/>
            <person name="Chen S.E."/>
            <person name="Zhou L.G."/>
            <person name="Ni X.B."/>
            <person name="Tian J.H."/>
            <person name="Sheng Y."/>
            <person name="Liu T."/>
            <person name="Pan Y.S."/>
            <person name="Xia L.Y."/>
            <person name="Li J."/>
            <person name="Zhao F."/>
            <person name="Cao W.C."/>
        </authorList>
    </citation>
    <scope>NUCLEOTIDE SEQUENCE [LARGE SCALE GENOMIC DNA]</scope>
    <source>
        <strain evidence="1">Iper-2018</strain>
    </source>
</reference>
<organism evidence="1 2">
    <name type="scientific">Ixodes persulcatus</name>
    <name type="common">Taiga tick</name>
    <dbReference type="NCBI Taxonomy" id="34615"/>
    <lineage>
        <taxon>Eukaryota</taxon>
        <taxon>Metazoa</taxon>
        <taxon>Ecdysozoa</taxon>
        <taxon>Arthropoda</taxon>
        <taxon>Chelicerata</taxon>
        <taxon>Arachnida</taxon>
        <taxon>Acari</taxon>
        <taxon>Parasitiformes</taxon>
        <taxon>Ixodida</taxon>
        <taxon>Ixodoidea</taxon>
        <taxon>Ixodidae</taxon>
        <taxon>Ixodinae</taxon>
        <taxon>Ixodes</taxon>
    </lineage>
</organism>
<evidence type="ECO:0000313" key="2">
    <source>
        <dbReference type="Proteomes" id="UP000805193"/>
    </source>
</evidence>
<sequence length="546" mass="60150">MAAPTTSPLIASSTPAARSGLPSSQGLLQAHLFRPAIVPPAIRGFPGPGGAVKNGTFGNLLPSFNATETSPKTSPDVFRTDAHLSKAAQNVSQRVRDVNGTCVCVRVAVKRAIYADITLWCREGSKAEIEERLQAVAKVVEDYAEECRLQCAPEKCELLVFKNPYECANTLPGGRVKRDLSFNEARKARKPDRRVFPGPCGGLGKEEWTWRRLQTDTFVTPAMLHQWYPDRYTTGDCPFCCEPCADVHRVQEDPWYGFTGGAIPDCASAIPAISSIPAPGRNPYWDCTPAHRRFSRCALGQRKAAPGGCAPLIEDVRCAPEHLIEDDGAHLRAPRNAAVCELHFDKQFVSRHFEHVVDGQSVLIERARPFLLPGAVPTVFPNVPSYLSKPVPRKRNPKERLCPPPALHDKRQRMDEVLQPLPGEEPDEPATTTTEPRLAFNHADIAFPSDRRRAFSCNRASKDGGTPKVVVFMLPALSARLRGRFAESVNMDGNAALASEFELPFTDRTPTEREYVCGGPDGDHPAGNERPARRRTDARDMPRGKR</sequence>
<name>A0AC60QZN0_IXOPE</name>
<dbReference type="EMBL" id="JABSTQ010000891">
    <property type="protein sequence ID" value="KAG0445128.1"/>
    <property type="molecule type" value="Genomic_DNA"/>
</dbReference>
<evidence type="ECO:0000313" key="1">
    <source>
        <dbReference type="EMBL" id="KAG0445128.1"/>
    </source>
</evidence>
<accession>A0AC60QZN0</accession>